<name>A0ABS4YN64_9MICO</name>
<comment type="caution">
    <text evidence="1">The sequence shown here is derived from an EMBL/GenBank/DDBJ whole genome shotgun (WGS) entry which is preliminary data.</text>
</comment>
<dbReference type="Proteomes" id="UP000698222">
    <property type="component" value="Unassembled WGS sequence"/>
</dbReference>
<reference evidence="1 2" key="1">
    <citation type="submission" date="2021-03" db="EMBL/GenBank/DDBJ databases">
        <title>Sequencing the genomes of 1000 actinobacteria strains.</title>
        <authorList>
            <person name="Klenk H.-P."/>
        </authorList>
    </citation>
    <scope>NUCLEOTIDE SEQUENCE [LARGE SCALE GENOMIC DNA]</scope>
    <source>
        <strain evidence="1 2">DSM 14564</strain>
    </source>
</reference>
<gene>
    <name evidence="1" type="ORF">JOF44_003129</name>
</gene>
<evidence type="ECO:0000313" key="1">
    <source>
        <dbReference type="EMBL" id="MBP2410226.1"/>
    </source>
</evidence>
<keyword evidence="2" id="KW-1185">Reference proteome</keyword>
<dbReference type="EMBL" id="JAGIOC010000001">
    <property type="protein sequence ID" value="MBP2410226.1"/>
    <property type="molecule type" value="Genomic_DNA"/>
</dbReference>
<protein>
    <submittedName>
        <fullName evidence="1">Uncharacterized protein</fullName>
    </submittedName>
</protein>
<dbReference type="RefSeq" id="WP_209893517.1">
    <property type="nucleotide sequence ID" value="NZ_BAAAJV010000013.1"/>
</dbReference>
<sequence>MDRDVLLRAARLRTRIDRAGREAWEHTARVGHGSHMQKHEIRAFLGAAAVGDAELTVGHFRLLRQVYSDLSNVMHGRWSAAHFTGRHAEEWERAVDAILGEEAD</sequence>
<accession>A0ABS4YN64</accession>
<proteinExistence type="predicted"/>
<evidence type="ECO:0000313" key="2">
    <source>
        <dbReference type="Proteomes" id="UP000698222"/>
    </source>
</evidence>
<organism evidence="1 2">
    <name type="scientific">Brachybacterium fresconis</name>
    <dbReference type="NCBI Taxonomy" id="173363"/>
    <lineage>
        <taxon>Bacteria</taxon>
        <taxon>Bacillati</taxon>
        <taxon>Actinomycetota</taxon>
        <taxon>Actinomycetes</taxon>
        <taxon>Micrococcales</taxon>
        <taxon>Dermabacteraceae</taxon>
        <taxon>Brachybacterium</taxon>
    </lineage>
</organism>